<keyword evidence="3" id="KW-1185">Reference proteome</keyword>
<feature type="transmembrane region" description="Helical" evidence="1">
    <location>
        <begin position="375"/>
        <end position="390"/>
    </location>
</feature>
<dbReference type="AlphaFoldDB" id="A0A562T5E5"/>
<feature type="transmembrane region" description="Helical" evidence="1">
    <location>
        <begin position="84"/>
        <end position="103"/>
    </location>
</feature>
<sequence>MGFFRLLLAFLIIFNFPVPVAYNSAAAAFLLATTYYVINDRNPLPYFRLTYILYILAGLVFITLASAIPAVLHFTFDFSILKAFALQLFLMLVLVYCMPVLLGDPWENAGAGFDTAATLLVSVFTVQSVIQVLAFIFPPVADMVHFFQKESVAGKDYGGIRALALSGNPFFDLSAAYAVCYIVFVKLAVNRARMAIQVTDVIFFLLLIVGTFFAGRTGFIGLGIALLTMAVYARGTPFKVFSFLKVFFVCLVLVWTLPWLLPADTRDLLFDKLLPFAFEFLYSYLEQGSVATASTDVLSTMYFPIGINTFLFGDGRYLMADGSYYLYTDAGYMRHILYYGIFGQLLLVGYQLLFFLKPLLISLGGGFEKRPRNDLFFWMVLLAVLFVLHYKGEVVGFMPVIALMLLLLGTGYVKDKYEAWSIFYT</sequence>
<keyword evidence="1" id="KW-1133">Transmembrane helix</keyword>
<dbReference type="RefSeq" id="WP_145713264.1">
    <property type="nucleotide sequence ID" value="NZ_BAAAFY010000001.1"/>
</dbReference>
<reference evidence="2 3" key="1">
    <citation type="journal article" date="2013" name="Stand. Genomic Sci.">
        <title>Genomic Encyclopedia of Type Strains, Phase I: The one thousand microbial genomes (KMG-I) project.</title>
        <authorList>
            <person name="Kyrpides N.C."/>
            <person name="Woyke T."/>
            <person name="Eisen J.A."/>
            <person name="Garrity G."/>
            <person name="Lilburn T.G."/>
            <person name="Beck B.J."/>
            <person name="Whitman W.B."/>
            <person name="Hugenholtz P."/>
            <person name="Klenk H.P."/>
        </authorList>
    </citation>
    <scope>NUCLEOTIDE SEQUENCE [LARGE SCALE GENOMIC DNA]</scope>
    <source>
        <strain evidence="2 3">DSM 13484</strain>
    </source>
</reference>
<feature type="transmembrane region" description="Helical" evidence="1">
    <location>
        <begin position="240"/>
        <end position="261"/>
    </location>
</feature>
<keyword evidence="1" id="KW-0472">Membrane</keyword>
<proteinExistence type="predicted"/>
<feature type="transmembrane region" description="Helical" evidence="1">
    <location>
        <begin position="336"/>
        <end position="355"/>
    </location>
</feature>
<dbReference type="EMBL" id="VLLG01000003">
    <property type="protein sequence ID" value="TWI88220.1"/>
    <property type="molecule type" value="Genomic_DNA"/>
</dbReference>
<keyword evidence="1" id="KW-0812">Transmembrane</keyword>
<dbReference type="Proteomes" id="UP000316778">
    <property type="component" value="Unassembled WGS sequence"/>
</dbReference>
<feature type="transmembrane region" description="Helical" evidence="1">
    <location>
        <begin position="170"/>
        <end position="189"/>
    </location>
</feature>
<feature type="transmembrane region" description="Helical" evidence="1">
    <location>
        <begin position="396"/>
        <end position="413"/>
    </location>
</feature>
<accession>A0A562T5E5</accession>
<comment type="caution">
    <text evidence="2">The sequence shown here is derived from an EMBL/GenBank/DDBJ whole genome shotgun (WGS) entry which is preliminary data.</text>
</comment>
<feature type="transmembrane region" description="Helical" evidence="1">
    <location>
        <begin position="115"/>
        <end position="137"/>
    </location>
</feature>
<evidence type="ECO:0000256" key="1">
    <source>
        <dbReference type="SAM" id="Phobius"/>
    </source>
</evidence>
<evidence type="ECO:0000313" key="2">
    <source>
        <dbReference type="EMBL" id="TWI88220.1"/>
    </source>
</evidence>
<dbReference type="OrthoDB" id="703085at2"/>
<name>A0A562T5E5_CHIJA</name>
<gene>
    <name evidence="2" type="ORF">LX66_2303</name>
</gene>
<evidence type="ECO:0000313" key="3">
    <source>
        <dbReference type="Proteomes" id="UP000316778"/>
    </source>
</evidence>
<feature type="transmembrane region" description="Helical" evidence="1">
    <location>
        <begin position="201"/>
        <end position="228"/>
    </location>
</feature>
<organism evidence="2 3">
    <name type="scientific">Chitinophaga japonensis</name>
    <name type="common">Flexibacter japonensis</name>
    <dbReference type="NCBI Taxonomy" id="104662"/>
    <lineage>
        <taxon>Bacteria</taxon>
        <taxon>Pseudomonadati</taxon>
        <taxon>Bacteroidota</taxon>
        <taxon>Chitinophagia</taxon>
        <taxon>Chitinophagales</taxon>
        <taxon>Chitinophagaceae</taxon>
        <taxon>Chitinophaga</taxon>
    </lineage>
</organism>
<feature type="transmembrane region" description="Helical" evidence="1">
    <location>
        <begin position="51"/>
        <end position="72"/>
    </location>
</feature>
<protein>
    <submittedName>
        <fullName evidence="2">Uncharacterized protein</fullName>
    </submittedName>
</protein>